<dbReference type="Pfam" id="PF07690">
    <property type="entry name" value="MFS_1"/>
    <property type="match status" value="2"/>
</dbReference>
<feature type="transmembrane region" description="Helical" evidence="7">
    <location>
        <begin position="245"/>
        <end position="264"/>
    </location>
</feature>
<proteinExistence type="predicted"/>
<dbReference type="SUPFAM" id="SSF103473">
    <property type="entry name" value="MFS general substrate transporter"/>
    <property type="match status" value="1"/>
</dbReference>
<evidence type="ECO:0000256" key="4">
    <source>
        <dbReference type="ARBA" id="ARBA00022692"/>
    </source>
</evidence>
<dbReference type="InterPro" id="IPR036259">
    <property type="entry name" value="MFS_trans_sf"/>
</dbReference>
<gene>
    <name evidence="9" type="ORF">J2Z22_001820</name>
</gene>
<evidence type="ECO:0000256" key="3">
    <source>
        <dbReference type="ARBA" id="ARBA00022475"/>
    </source>
</evidence>
<feature type="transmembrane region" description="Helical" evidence="7">
    <location>
        <begin position="104"/>
        <end position="127"/>
    </location>
</feature>
<dbReference type="Proteomes" id="UP001248709">
    <property type="component" value="Unassembled WGS sequence"/>
</dbReference>
<name>A0ABU3H641_9BACL</name>
<dbReference type="PROSITE" id="PS50850">
    <property type="entry name" value="MFS"/>
    <property type="match status" value="1"/>
</dbReference>
<feature type="transmembrane region" description="Helical" evidence="7">
    <location>
        <begin position="336"/>
        <end position="359"/>
    </location>
</feature>
<dbReference type="InterPro" id="IPR020846">
    <property type="entry name" value="MFS_dom"/>
</dbReference>
<protein>
    <submittedName>
        <fullName evidence="9">MFS family permease</fullName>
    </submittedName>
</protein>
<evidence type="ECO:0000256" key="5">
    <source>
        <dbReference type="ARBA" id="ARBA00022989"/>
    </source>
</evidence>
<feature type="transmembrane region" description="Helical" evidence="7">
    <location>
        <begin position="365"/>
        <end position="384"/>
    </location>
</feature>
<comment type="subcellular location">
    <subcellularLocation>
        <location evidence="1">Cell membrane</location>
        <topology evidence="1">Multi-pass membrane protein</topology>
    </subcellularLocation>
</comment>
<feature type="domain" description="Major facilitator superfamily (MFS) profile" evidence="8">
    <location>
        <begin position="210"/>
        <end position="403"/>
    </location>
</feature>
<reference evidence="9 10" key="1">
    <citation type="submission" date="2023-07" db="EMBL/GenBank/DDBJ databases">
        <title>Genomic Encyclopedia of Type Strains, Phase IV (KMG-IV): sequencing the most valuable type-strain genomes for metagenomic binning, comparative biology and taxonomic classification.</title>
        <authorList>
            <person name="Goeker M."/>
        </authorList>
    </citation>
    <scope>NUCLEOTIDE SEQUENCE [LARGE SCALE GENOMIC DNA]</scope>
    <source>
        <strain evidence="9 10">T98</strain>
    </source>
</reference>
<feature type="transmembrane region" description="Helical" evidence="7">
    <location>
        <begin position="213"/>
        <end position="233"/>
    </location>
</feature>
<dbReference type="PANTHER" id="PTHR23517:SF3">
    <property type="entry name" value="INTEGRAL MEMBRANE TRANSPORT PROTEIN"/>
    <property type="match status" value="1"/>
</dbReference>
<dbReference type="Gene3D" id="1.20.1250.20">
    <property type="entry name" value="MFS general substrate transporter like domains"/>
    <property type="match status" value="2"/>
</dbReference>
<keyword evidence="5 7" id="KW-1133">Transmembrane helix</keyword>
<evidence type="ECO:0000256" key="7">
    <source>
        <dbReference type="SAM" id="Phobius"/>
    </source>
</evidence>
<dbReference type="InterPro" id="IPR050171">
    <property type="entry name" value="MFS_Transporters"/>
</dbReference>
<keyword evidence="3" id="KW-1003">Cell membrane</keyword>
<dbReference type="PANTHER" id="PTHR23517">
    <property type="entry name" value="RESISTANCE PROTEIN MDTM, PUTATIVE-RELATED-RELATED"/>
    <property type="match status" value="1"/>
</dbReference>
<comment type="caution">
    <text evidence="9">The sequence shown here is derived from an EMBL/GenBank/DDBJ whole genome shotgun (WGS) entry which is preliminary data.</text>
</comment>
<keyword evidence="6 7" id="KW-0472">Membrane</keyword>
<evidence type="ECO:0000256" key="6">
    <source>
        <dbReference type="ARBA" id="ARBA00023136"/>
    </source>
</evidence>
<dbReference type="CDD" id="cd17325">
    <property type="entry name" value="MFS_MdtG_SLC18_like"/>
    <property type="match status" value="1"/>
</dbReference>
<feature type="transmembrane region" description="Helical" evidence="7">
    <location>
        <begin position="20"/>
        <end position="40"/>
    </location>
</feature>
<dbReference type="InterPro" id="IPR011701">
    <property type="entry name" value="MFS"/>
</dbReference>
<evidence type="ECO:0000256" key="1">
    <source>
        <dbReference type="ARBA" id="ARBA00004651"/>
    </source>
</evidence>
<keyword evidence="10" id="KW-1185">Reference proteome</keyword>
<evidence type="ECO:0000313" key="10">
    <source>
        <dbReference type="Proteomes" id="UP001248709"/>
    </source>
</evidence>
<dbReference type="EMBL" id="JAUSUY010000006">
    <property type="protein sequence ID" value="MDT3426294.1"/>
    <property type="molecule type" value="Genomic_DNA"/>
</dbReference>
<keyword evidence="2" id="KW-0813">Transport</keyword>
<evidence type="ECO:0000259" key="8">
    <source>
        <dbReference type="PROSITE" id="PS50850"/>
    </source>
</evidence>
<dbReference type="RefSeq" id="WP_312000951.1">
    <property type="nucleotide sequence ID" value="NZ_JAUSUY010000006.1"/>
</dbReference>
<evidence type="ECO:0000256" key="2">
    <source>
        <dbReference type="ARBA" id="ARBA00022448"/>
    </source>
</evidence>
<feature type="transmembrane region" description="Helical" evidence="7">
    <location>
        <begin position="302"/>
        <end position="324"/>
    </location>
</feature>
<sequence length="403" mass="42782">MDIVNKPGRADTSLARLGLALFFMEWVRGAFLVAFLPMYAMEHLGLTAAAVGIAVSIHYLTDSLIKGFIGYLLDRMPQQAVLHGGFAVALAGLVLMVTTRHAGVLITASALLGAGFSPIWIICMSQVREENRARQMGSLYVYWMAGLGLGTVMINVIMDWGLTPALLVIVLFFAAGWIMAGLIRPAGTPALRMEMKVSEQLAALWHKVKKGGFLVPGMLLQTAAGGMILPLITNFAVNRLGLSHSGVSLALVVGGTAAVLLMVPMGRLFDYLGGKWFLVLGFAVFSASLFLLTAAASFAGVLVLAILMGCAYATLLPSWNALMARYIPESSVGMSWGLLFSVEGLGAVIGPVIGGWLASGGNESIPFKVSACIFGLISVIYLLSPSEMFAHPERGAKLQQESI</sequence>
<keyword evidence="4 7" id="KW-0812">Transmembrane</keyword>
<organism evidence="9 10">
    <name type="scientific">Paenibacillus forsythiae</name>
    <dbReference type="NCBI Taxonomy" id="365616"/>
    <lineage>
        <taxon>Bacteria</taxon>
        <taxon>Bacillati</taxon>
        <taxon>Bacillota</taxon>
        <taxon>Bacilli</taxon>
        <taxon>Bacillales</taxon>
        <taxon>Paenibacillaceae</taxon>
        <taxon>Paenibacillus</taxon>
    </lineage>
</organism>
<feature type="transmembrane region" description="Helical" evidence="7">
    <location>
        <begin position="139"/>
        <end position="158"/>
    </location>
</feature>
<feature type="transmembrane region" description="Helical" evidence="7">
    <location>
        <begin position="46"/>
        <end position="73"/>
    </location>
</feature>
<feature type="transmembrane region" description="Helical" evidence="7">
    <location>
        <begin position="80"/>
        <end position="98"/>
    </location>
</feature>
<feature type="transmembrane region" description="Helical" evidence="7">
    <location>
        <begin position="276"/>
        <end position="296"/>
    </location>
</feature>
<evidence type="ECO:0000313" key="9">
    <source>
        <dbReference type="EMBL" id="MDT3426294.1"/>
    </source>
</evidence>
<accession>A0ABU3H641</accession>
<feature type="transmembrane region" description="Helical" evidence="7">
    <location>
        <begin position="164"/>
        <end position="183"/>
    </location>
</feature>